<dbReference type="EMBL" id="FO082275">
    <property type="protein sequence ID" value="CCO16300.1"/>
    <property type="molecule type" value="Genomic_DNA"/>
</dbReference>
<sequence length="503" mass="58392">MRKRMSDDTNKYNFNRKRILDRIREGSIPQQNTTKKYDISNAEVNAIRKEGNHPPLVVAFAPSAYAPTLAVNEETKRIQAQYLEQQQLTENVKEDEQKLVQSFKKLMVEQRGKILKVPPGQQFALKTFHDYVWNRGADGQPTSWVINITGKKAKETTIQMRFGKENDWKSGQVYLFFTRFLPPECLKDVRRCLRKERIGPILKRLRDKEASNPSTTLSTNQALYVLYRNFPGLLPEFQTDLNWLNNFNAVTKKKADSYIADKRKYTIKYGFTDIKKIFKDTFGRESKEFLYISVYEEFPSRDDLGNLVINPPNMTGNVEKTMNYIVKKNGVWTIYLNVYKTMDFFGRVVVRFSDATSKLISNYIAKHRLKNGEHLFGTFGKDGKMSATIAAWLVEAGIKDGKVQGQTKTPGAINLLRHAYISQKIKEEDVMKLSETMKHSPLATELYVRKIQPLLVENMIKIDERKLVYEEPEMIQTRSRVLEKRKREEEAKKKAKKGRVVVI</sequence>
<evidence type="ECO:0000313" key="2">
    <source>
        <dbReference type="EMBL" id="CCO16300.1"/>
    </source>
</evidence>
<evidence type="ECO:0000313" key="3">
    <source>
        <dbReference type="Proteomes" id="UP000198341"/>
    </source>
</evidence>
<dbReference type="GeneID" id="19016524"/>
<organism evidence="2 3">
    <name type="scientific">Bathycoccus prasinos</name>
    <dbReference type="NCBI Taxonomy" id="41875"/>
    <lineage>
        <taxon>Eukaryota</taxon>
        <taxon>Viridiplantae</taxon>
        <taxon>Chlorophyta</taxon>
        <taxon>Mamiellophyceae</taxon>
        <taxon>Mamiellales</taxon>
        <taxon>Bathycoccaceae</taxon>
        <taxon>Bathycoccus</taxon>
    </lineage>
</organism>
<keyword evidence="3" id="KW-1185">Reference proteome</keyword>
<dbReference type="AlphaFoldDB" id="K8EV02"/>
<dbReference type="RefSeq" id="XP_007513645.1">
    <property type="nucleotide sequence ID" value="XM_007513583.1"/>
</dbReference>
<dbReference type="KEGG" id="bpg:Bathy04g04980"/>
<accession>K8EV02</accession>
<dbReference type="RefSeq" id="XP_007513775.1">
    <property type="nucleotide sequence ID" value="XM_007513713.1"/>
</dbReference>
<dbReference type="EMBL" id="FO082275">
    <property type="protein sequence ID" value="CCO16170.1"/>
    <property type="molecule type" value="Genomic_DNA"/>
</dbReference>
<evidence type="ECO:0000313" key="1">
    <source>
        <dbReference type="EMBL" id="CCO16170.1"/>
    </source>
</evidence>
<dbReference type="KEGG" id="bpg:Bathy04g05050"/>
<dbReference type="Proteomes" id="UP000198341">
    <property type="component" value="Chromosome 4"/>
</dbReference>
<name>K8EV02_9CHLO</name>
<gene>
    <name evidence="1" type="ORF">Bathy04g04980</name>
    <name evidence="2" type="ORF">Bathy04g05050</name>
</gene>
<proteinExistence type="predicted"/>
<dbReference type="GeneID" id="19016531"/>
<protein>
    <submittedName>
        <fullName evidence="2">Uncharacterized protein</fullName>
    </submittedName>
</protein>
<reference evidence="2 3" key="1">
    <citation type="submission" date="2011-10" db="EMBL/GenBank/DDBJ databases">
        <authorList>
            <person name="Genoscope - CEA"/>
        </authorList>
    </citation>
    <scope>NUCLEOTIDE SEQUENCE [LARGE SCALE GENOMIC DNA]</scope>
    <source>
        <strain evidence="2 3">RCC 1105</strain>
    </source>
</reference>